<evidence type="ECO:0000313" key="1">
    <source>
        <dbReference type="EMBL" id="CAF4288226.1"/>
    </source>
</evidence>
<sequence length="93" mass="10756">MDRSLNLREKDNSNENFEDSITTIISSSINQSQSIQTIAFLSNDNNEIIFPSPIKFFFKTFSFSFRTYSNLSTLIQFDDIQLNIDIDGYLILV</sequence>
<name>A0A820H2M3_9BILA</name>
<accession>A0A820H2M3</accession>
<feature type="non-terminal residue" evidence="1">
    <location>
        <position position="93"/>
    </location>
</feature>
<proteinExistence type="predicted"/>
<comment type="caution">
    <text evidence="1">The sequence shown here is derived from an EMBL/GenBank/DDBJ whole genome shotgun (WGS) entry which is preliminary data.</text>
</comment>
<dbReference type="AlphaFoldDB" id="A0A820H2M3"/>
<evidence type="ECO:0000313" key="2">
    <source>
        <dbReference type="Proteomes" id="UP000663836"/>
    </source>
</evidence>
<organism evidence="1 2">
    <name type="scientific">Rotaria sordida</name>
    <dbReference type="NCBI Taxonomy" id="392033"/>
    <lineage>
        <taxon>Eukaryota</taxon>
        <taxon>Metazoa</taxon>
        <taxon>Spiralia</taxon>
        <taxon>Gnathifera</taxon>
        <taxon>Rotifera</taxon>
        <taxon>Eurotatoria</taxon>
        <taxon>Bdelloidea</taxon>
        <taxon>Philodinida</taxon>
        <taxon>Philodinidae</taxon>
        <taxon>Rotaria</taxon>
    </lineage>
</organism>
<protein>
    <submittedName>
        <fullName evidence="1">Uncharacterized protein</fullName>
    </submittedName>
</protein>
<dbReference type="Proteomes" id="UP000663836">
    <property type="component" value="Unassembled WGS sequence"/>
</dbReference>
<gene>
    <name evidence="1" type="ORF">JBS370_LOCUS39985</name>
</gene>
<reference evidence="1" key="1">
    <citation type="submission" date="2021-02" db="EMBL/GenBank/DDBJ databases">
        <authorList>
            <person name="Nowell W R."/>
        </authorList>
    </citation>
    <scope>NUCLEOTIDE SEQUENCE</scope>
</reference>
<dbReference type="EMBL" id="CAJOBD010032072">
    <property type="protein sequence ID" value="CAF4288226.1"/>
    <property type="molecule type" value="Genomic_DNA"/>
</dbReference>